<dbReference type="Proteomes" id="UP000093355">
    <property type="component" value="Unassembled WGS sequence"/>
</dbReference>
<dbReference type="RefSeq" id="WP_067027568.1">
    <property type="nucleotide sequence ID" value="NZ_CP038256.1"/>
</dbReference>
<protein>
    <submittedName>
        <fullName evidence="2">Uncharacterized protein</fullName>
    </submittedName>
</protein>
<evidence type="ECO:0000256" key="1">
    <source>
        <dbReference type="ARBA" id="ARBA00006479"/>
    </source>
</evidence>
<dbReference type="InterPro" id="IPR043129">
    <property type="entry name" value="ATPase_NBD"/>
</dbReference>
<dbReference type="STRING" id="904291.A7J15_10160"/>
<gene>
    <name evidence="2" type="ORF">A7J15_10160</name>
</gene>
<reference evidence="2 3" key="1">
    <citation type="submission" date="2016-05" db="EMBL/GenBank/DDBJ databases">
        <authorList>
            <person name="Lavstsen T."/>
            <person name="Jespersen J.S."/>
        </authorList>
    </citation>
    <scope>NUCLEOTIDE SEQUENCE [LARGE SCALE GENOMIC DNA]</scope>
    <source>
        <strain evidence="2 3">YLB-01</strain>
    </source>
</reference>
<accession>A0A1B9N8D1</accession>
<keyword evidence="3" id="KW-1185">Reference proteome</keyword>
<evidence type="ECO:0000313" key="3">
    <source>
        <dbReference type="Proteomes" id="UP000093355"/>
    </source>
</evidence>
<dbReference type="PANTHER" id="PTHR18964:SF169">
    <property type="entry name" value="N-ACETYLMANNOSAMINE KINASE"/>
    <property type="match status" value="1"/>
</dbReference>
<dbReference type="Pfam" id="PF00480">
    <property type="entry name" value="ROK"/>
    <property type="match status" value="1"/>
</dbReference>
<dbReference type="AlphaFoldDB" id="A0A1B9N8D1"/>
<dbReference type="Gene3D" id="3.30.420.40">
    <property type="match status" value="2"/>
</dbReference>
<dbReference type="PANTHER" id="PTHR18964">
    <property type="entry name" value="ROK (REPRESSOR, ORF, KINASE) FAMILY"/>
    <property type="match status" value="1"/>
</dbReference>
<dbReference type="InterPro" id="IPR000600">
    <property type="entry name" value="ROK"/>
</dbReference>
<dbReference type="SUPFAM" id="SSF53067">
    <property type="entry name" value="Actin-like ATPase domain"/>
    <property type="match status" value="1"/>
</dbReference>
<comment type="caution">
    <text evidence="2">The sequence shown here is derived from an EMBL/GenBank/DDBJ whole genome shotgun (WGS) entry which is preliminary data.</text>
</comment>
<sequence>MTAARIGVDVGGTKVEAVAIGPDGAELARVRRDTVRGEAGVLAGVLEAIGAVRAGVAPAGVGIGTPGQVQGGVVRNAVNLGVTALDLAGAVSARTGLPTRLENDVNAAAVGVHALRGGDGPLAYLNLGTGIAAGIVIDGRPLRGSGGTAGEIGHLSVDPNGRSCPCGQRGCIETLAAGWAIAQRWRRGREHPVREVFAAAPGDPDAAEIRDDVVRGVAAAVRALALAVDPVAVVLGGGVSRIGAPLRDAVREELRTSAAASPFLSSLRLEDRVELLPADAHPGALGAALLAG</sequence>
<name>A0A1B9N8D1_9MICO</name>
<organism evidence="2 3">
    <name type="scientific">Microbacterium sediminis</name>
    <dbReference type="NCBI Taxonomy" id="904291"/>
    <lineage>
        <taxon>Bacteria</taxon>
        <taxon>Bacillati</taxon>
        <taxon>Actinomycetota</taxon>
        <taxon>Actinomycetes</taxon>
        <taxon>Micrococcales</taxon>
        <taxon>Microbacteriaceae</taxon>
        <taxon>Microbacterium</taxon>
    </lineage>
</organism>
<dbReference type="OrthoDB" id="8772678at2"/>
<comment type="similarity">
    <text evidence="1">Belongs to the ROK (NagC/XylR) family.</text>
</comment>
<dbReference type="EMBL" id="LXMD01000028">
    <property type="protein sequence ID" value="OCG72857.1"/>
    <property type="molecule type" value="Genomic_DNA"/>
</dbReference>
<proteinExistence type="inferred from homology"/>
<evidence type="ECO:0000313" key="2">
    <source>
        <dbReference type="EMBL" id="OCG72857.1"/>
    </source>
</evidence>